<gene>
    <name evidence="4" type="ORF">OLEA9_A121570</name>
</gene>
<dbReference type="EMBL" id="CACTIH010007461">
    <property type="protein sequence ID" value="CAA3013963.1"/>
    <property type="molecule type" value="Genomic_DNA"/>
</dbReference>
<organism evidence="4 5">
    <name type="scientific">Olea europaea subsp. europaea</name>
    <dbReference type="NCBI Taxonomy" id="158383"/>
    <lineage>
        <taxon>Eukaryota</taxon>
        <taxon>Viridiplantae</taxon>
        <taxon>Streptophyta</taxon>
        <taxon>Embryophyta</taxon>
        <taxon>Tracheophyta</taxon>
        <taxon>Spermatophyta</taxon>
        <taxon>Magnoliopsida</taxon>
        <taxon>eudicotyledons</taxon>
        <taxon>Gunneridae</taxon>
        <taxon>Pentapetalae</taxon>
        <taxon>asterids</taxon>
        <taxon>lamiids</taxon>
        <taxon>Lamiales</taxon>
        <taxon>Oleaceae</taxon>
        <taxon>Oleeae</taxon>
        <taxon>Olea</taxon>
    </lineage>
</organism>
<dbReference type="Proteomes" id="UP000594638">
    <property type="component" value="Unassembled WGS sequence"/>
</dbReference>
<dbReference type="SUPFAM" id="SSF52266">
    <property type="entry name" value="SGNH hydrolase"/>
    <property type="match status" value="1"/>
</dbReference>
<dbReference type="CDD" id="cd01837">
    <property type="entry name" value="SGNH_plant_lipase_like"/>
    <property type="match status" value="1"/>
</dbReference>
<dbReference type="Gramene" id="OE9A121570T1">
    <property type="protein sequence ID" value="OE9A121570C1"/>
    <property type="gene ID" value="OE9A121570"/>
</dbReference>
<evidence type="ECO:0000256" key="3">
    <source>
        <dbReference type="SAM" id="SignalP"/>
    </source>
</evidence>
<keyword evidence="5" id="KW-1185">Reference proteome</keyword>
<dbReference type="InterPro" id="IPR044552">
    <property type="entry name" value="GLIP1-5/GLL25"/>
</dbReference>
<evidence type="ECO:0000256" key="2">
    <source>
        <dbReference type="ARBA" id="ARBA00022729"/>
    </source>
</evidence>
<reference evidence="4 5" key="1">
    <citation type="submission" date="2019-12" db="EMBL/GenBank/DDBJ databases">
        <authorList>
            <person name="Alioto T."/>
            <person name="Alioto T."/>
            <person name="Gomez Garrido J."/>
        </authorList>
    </citation>
    <scope>NUCLEOTIDE SEQUENCE [LARGE SCALE GENOMIC DNA]</scope>
</reference>
<dbReference type="GO" id="GO:0016298">
    <property type="term" value="F:lipase activity"/>
    <property type="evidence" value="ECO:0007669"/>
    <property type="project" value="TreeGrafter"/>
</dbReference>
<dbReference type="InterPro" id="IPR035669">
    <property type="entry name" value="SGNH_plant_lipase-like"/>
</dbReference>
<dbReference type="InterPro" id="IPR036514">
    <property type="entry name" value="SGNH_hydro_sf"/>
</dbReference>
<dbReference type="Gene3D" id="3.40.50.1110">
    <property type="entry name" value="SGNH hydrolase"/>
    <property type="match status" value="1"/>
</dbReference>
<protein>
    <submittedName>
        <fullName evidence="4">GDSL esterase lipase 5-like</fullName>
    </submittedName>
</protein>
<proteinExistence type="inferred from homology"/>
<dbReference type="PANTHER" id="PTHR45966">
    <property type="entry name" value="GDSL-LIKE LIPASE/ACYLHYDROLASE"/>
    <property type="match status" value="1"/>
</dbReference>
<feature type="signal peptide" evidence="3">
    <location>
        <begin position="1"/>
        <end position="22"/>
    </location>
</feature>
<feature type="chain" id="PRO_5035945277" evidence="3">
    <location>
        <begin position="23"/>
        <end position="383"/>
    </location>
</feature>
<accession>A0A8S0UBH4</accession>
<dbReference type="InterPro" id="IPR001087">
    <property type="entry name" value="GDSL"/>
</dbReference>
<comment type="similarity">
    <text evidence="1">Belongs to the 'GDSL' lipolytic enzyme family.</text>
</comment>
<keyword evidence="2 3" id="KW-0732">Signal</keyword>
<comment type="caution">
    <text evidence="4">The sequence shown here is derived from an EMBL/GenBank/DDBJ whole genome shotgun (WGS) entry which is preliminary data.</text>
</comment>
<evidence type="ECO:0000313" key="5">
    <source>
        <dbReference type="Proteomes" id="UP000594638"/>
    </source>
</evidence>
<evidence type="ECO:0000313" key="4">
    <source>
        <dbReference type="EMBL" id="CAA3013963.1"/>
    </source>
</evidence>
<name>A0A8S0UBH4_OLEEU</name>
<dbReference type="Pfam" id="PF00657">
    <property type="entry name" value="Lipase_GDSL"/>
    <property type="match status" value="1"/>
</dbReference>
<dbReference type="AlphaFoldDB" id="A0A8S0UBH4"/>
<sequence length="383" mass="42821">MMKYFLLLITCLIVFKFALISAEISYMSAFFIFGDSSVDPGNNNHIKTIPENQANYKPYGHNSFFKDPTGRFSNGRIIVDFLAEFASLPLIPPYLEPSADYSHGVNFASGGAGILSTTNQGLAIDLETQLNYFKQVQKLLKDKLGTTNAEQLISNAVYFISMGSNDYLGGYFGNPKMQELHQPEEYVGMVMGNLTKAIQELYEKGARKFGFLSLSPLGCLPVLRAMNPKADEGGCFEQANALAMAHNNALETVLKNLENLLKDFKYCNSDFYIWIQDRMNNPAKYGFKEGMSACCGTGPYGGVFTCGGTKKLTTYELCENANEYVWWDSFHPTEKIHEQFAKALWDGPSASIGPYKLQDLFLNKEKLTIADIVDNNQENQQIF</sequence>
<evidence type="ECO:0000256" key="1">
    <source>
        <dbReference type="ARBA" id="ARBA00008668"/>
    </source>
</evidence>
<dbReference type="OrthoDB" id="1600564at2759"/>
<dbReference type="PANTHER" id="PTHR45966:SF13">
    <property type="entry name" value="GDSL ESTERASE_LIPASE"/>
    <property type="match status" value="1"/>
</dbReference>